<dbReference type="EMBL" id="FNQO01000002">
    <property type="protein sequence ID" value="SEA18583.1"/>
    <property type="molecule type" value="Genomic_DNA"/>
</dbReference>
<evidence type="ECO:0000313" key="2">
    <source>
        <dbReference type="Proteomes" id="UP000198658"/>
    </source>
</evidence>
<dbReference type="AlphaFoldDB" id="A0A1H3Z409"/>
<dbReference type="Proteomes" id="UP000198658">
    <property type="component" value="Unassembled WGS sequence"/>
</dbReference>
<name>A0A1H3Z409_9GAMM</name>
<dbReference type="STRING" id="658218.SAMN05216562_2184"/>
<keyword evidence="2" id="KW-1185">Reference proteome</keyword>
<gene>
    <name evidence="1" type="ORF">SAMN05216562_2184</name>
</gene>
<dbReference type="OrthoDB" id="7061000at2"/>
<sequence length="231" mass="26538">MDKLHETHQLHFFTSNVDVQATPQQISSMLSVLGGFGLVPTFGHELNASNAEKRQFVVMVSVDEKIRIEFPIGRIVILGEGGEATEFFNKACAILQELYKLFPTKEGNRLSLISTKIFSGSEQEFDELYRQLFTYRTVRPFEWDNRIAERQTLQNCGEEINNISTIRRCNVASPFINGGKEFNAILSEIDTNTIHENKKLRFNLDNAKDVFKDLHLQNEEANALLKRYFDK</sequence>
<dbReference type="RefSeq" id="WP_091388118.1">
    <property type="nucleotide sequence ID" value="NZ_FNQO01000002.1"/>
</dbReference>
<evidence type="ECO:0000313" key="1">
    <source>
        <dbReference type="EMBL" id="SEA18583.1"/>
    </source>
</evidence>
<accession>A0A1H3Z409</accession>
<evidence type="ECO:0008006" key="3">
    <source>
        <dbReference type="Google" id="ProtNLM"/>
    </source>
</evidence>
<protein>
    <recommendedName>
        <fullName evidence="3">TIGR04255 family protein</fullName>
    </recommendedName>
</protein>
<reference evidence="2" key="1">
    <citation type="submission" date="2016-10" db="EMBL/GenBank/DDBJ databases">
        <authorList>
            <person name="Varghese N."/>
            <person name="Submissions S."/>
        </authorList>
    </citation>
    <scope>NUCLEOTIDE SEQUENCE [LARGE SCALE GENOMIC DNA]</scope>
    <source>
        <strain evidence="2">CGMCC 1.10657</strain>
    </source>
</reference>
<organism evidence="1 2">
    <name type="scientific">Microbulbifer marinus</name>
    <dbReference type="NCBI Taxonomy" id="658218"/>
    <lineage>
        <taxon>Bacteria</taxon>
        <taxon>Pseudomonadati</taxon>
        <taxon>Pseudomonadota</taxon>
        <taxon>Gammaproteobacteria</taxon>
        <taxon>Cellvibrionales</taxon>
        <taxon>Microbulbiferaceae</taxon>
        <taxon>Microbulbifer</taxon>
    </lineage>
</organism>
<proteinExistence type="predicted"/>